<dbReference type="GO" id="GO:0016614">
    <property type="term" value="F:oxidoreductase activity, acting on CH-OH group of donors"/>
    <property type="evidence" value="ECO:0007669"/>
    <property type="project" value="InterPro"/>
</dbReference>
<dbReference type="AlphaFoldDB" id="A0A1B6J619"/>
<proteinExistence type="inferred from homology"/>
<feature type="signal peptide" evidence="6">
    <location>
        <begin position="1"/>
        <end position="21"/>
    </location>
</feature>
<protein>
    <recommendedName>
        <fullName evidence="7">Glucose-methanol-choline oxidoreductase N-terminal domain-containing protein</fullName>
    </recommendedName>
</protein>
<evidence type="ECO:0000256" key="2">
    <source>
        <dbReference type="ARBA" id="ARBA00010790"/>
    </source>
</evidence>
<name>A0A1B6J619_9HEMI</name>
<organism evidence="8">
    <name type="scientific">Homalodisca liturata</name>
    <dbReference type="NCBI Taxonomy" id="320908"/>
    <lineage>
        <taxon>Eukaryota</taxon>
        <taxon>Metazoa</taxon>
        <taxon>Ecdysozoa</taxon>
        <taxon>Arthropoda</taxon>
        <taxon>Hexapoda</taxon>
        <taxon>Insecta</taxon>
        <taxon>Pterygota</taxon>
        <taxon>Neoptera</taxon>
        <taxon>Paraneoptera</taxon>
        <taxon>Hemiptera</taxon>
        <taxon>Auchenorrhyncha</taxon>
        <taxon>Membracoidea</taxon>
        <taxon>Cicadellidae</taxon>
        <taxon>Cicadellinae</taxon>
        <taxon>Proconiini</taxon>
        <taxon>Homalodisca</taxon>
    </lineage>
</organism>
<feature type="binding site" evidence="5">
    <location>
        <position position="291"/>
    </location>
    <ligand>
        <name>FAD</name>
        <dbReference type="ChEBI" id="CHEBI:57692"/>
    </ligand>
</feature>
<dbReference type="Gene3D" id="3.50.50.60">
    <property type="entry name" value="FAD/NAD(P)-binding domain"/>
    <property type="match status" value="1"/>
</dbReference>
<dbReference type="Gene3D" id="3.30.560.10">
    <property type="entry name" value="Glucose Oxidase, domain 3"/>
    <property type="match status" value="1"/>
</dbReference>
<dbReference type="PANTHER" id="PTHR11552">
    <property type="entry name" value="GLUCOSE-METHANOL-CHOLINE GMC OXIDOREDUCTASE"/>
    <property type="match status" value="1"/>
</dbReference>
<evidence type="ECO:0000259" key="7">
    <source>
        <dbReference type="PROSITE" id="PS00624"/>
    </source>
</evidence>
<comment type="similarity">
    <text evidence="2">Belongs to the GMC oxidoreductase family.</text>
</comment>
<dbReference type="InterPro" id="IPR000172">
    <property type="entry name" value="GMC_OxRdtase_N"/>
</dbReference>
<keyword evidence="6" id="KW-0732">Signal</keyword>
<dbReference type="InterPro" id="IPR007867">
    <property type="entry name" value="GMC_OxRtase_C"/>
</dbReference>
<dbReference type="InterPro" id="IPR036188">
    <property type="entry name" value="FAD/NAD-bd_sf"/>
</dbReference>
<dbReference type="SUPFAM" id="SSF51905">
    <property type="entry name" value="FAD/NAD(P)-binding domain"/>
    <property type="match status" value="1"/>
</dbReference>
<evidence type="ECO:0000256" key="5">
    <source>
        <dbReference type="PIRSR" id="PIRSR000137-2"/>
    </source>
</evidence>
<reference evidence="8" key="1">
    <citation type="submission" date="2015-11" db="EMBL/GenBank/DDBJ databases">
        <title>De novo transcriptome assembly of four potential Pierce s Disease insect vectors from Arizona vineyards.</title>
        <authorList>
            <person name="Tassone E.E."/>
        </authorList>
    </citation>
    <scope>NUCLEOTIDE SEQUENCE</scope>
</reference>
<gene>
    <name evidence="8" type="ORF">g.18275</name>
</gene>
<evidence type="ECO:0000313" key="8">
    <source>
        <dbReference type="EMBL" id="JAS94563.1"/>
    </source>
</evidence>
<dbReference type="Pfam" id="PF05199">
    <property type="entry name" value="GMC_oxred_C"/>
    <property type="match status" value="1"/>
</dbReference>
<sequence>MVELATFSLLCVLLYYRITRGDDCITTQTDSGAVYIKELEEAIDAASCSLVHAVTYSDYDVIDEEEFDFIVVGAGSAGCVVANRLSENPDWRVLLLEAGGDPDITSEIPGFNGAALNTNLDWHFPTEPQPTNCLGMVNKSCTLAAGKTIGGSSSIGGMLYIRGNPRDYNHWDNLGNYGWNYRNMLHYFKKSEDLRSVEVLTNEDARVFHGRGGYLKIESYRNDIEFYKHLLSRSFSEIGLQSFTDVNADNYRGFFTLQGTLNNSRRCSAAKAFIHNFQSRSNLKISKNSIVIKVLIDENKTARGVIFTKRGRYFIATATKEVILSAGAVNSPKLLMLSGVGPRKHLEDLGINVIVDLNVGYNFQDQLLMRGYVVSFDIEVPPRDPVDETYQFLIHGRGNLAGIGVLTVIGYIKTIQAAYPNIQFYFLYFAKNSTDSIRTSFTLLKFNDDVTRAILDINYRKYTMLIVPFLLRPKSRGRVLLQSADPMEYPKIYPGYLTEDSDVTDLLESIKFMDILTQTREMRRFGAKLEKIDLPACNNFPFRSELYWRCIIPQMSTPAFHQAGTCHMGPTKNDGSVVDPFLRVHDITGLRVVDASIMPTITSGSINAPVIAIAEKASDIIKQYWA</sequence>
<feature type="domain" description="Glucose-methanol-choline oxidoreductase N-terminal" evidence="7">
    <location>
        <begin position="327"/>
        <end position="341"/>
    </location>
</feature>
<dbReference type="PIRSF" id="PIRSF000137">
    <property type="entry name" value="Alcohol_oxidase"/>
    <property type="match status" value="1"/>
</dbReference>
<dbReference type="PROSITE" id="PS00624">
    <property type="entry name" value="GMC_OXRED_2"/>
    <property type="match status" value="1"/>
</dbReference>
<comment type="cofactor">
    <cofactor evidence="1 5">
        <name>FAD</name>
        <dbReference type="ChEBI" id="CHEBI:57692"/>
    </cofactor>
</comment>
<keyword evidence="3" id="KW-0285">Flavoprotein</keyword>
<evidence type="ECO:0000256" key="4">
    <source>
        <dbReference type="ARBA" id="ARBA00022827"/>
    </source>
</evidence>
<feature type="chain" id="PRO_5008585683" description="Glucose-methanol-choline oxidoreductase N-terminal domain-containing protein" evidence="6">
    <location>
        <begin position="22"/>
        <end position="626"/>
    </location>
</feature>
<dbReference type="EMBL" id="GECU01013143">
    <property type="protein sequence ID" value="JAS94563.1"/>
    <property type="molecule type" value="Transcribed_RNA"/>
</dbReference>
<keyword evidence="4 5" id="KW-0274">FAD</keyword>
<evidence type="ECO:0000256" key="1">
    <source>
        <dbReference type="ARBA" id="ARBA00001974"/>
    </source>
</evidence>
<dbReference type="GO" id="GO:0050660">
    <property type="term" value="F:flavin adenine dinucleotide binding"/>
    <property type="evidence" value="ECO:0007669"/>
    <property type="project" value="InterPro"/>
</dbReference>
<accession>A0A1B6J619</accession>
<evidence type="ECO:0000256" key="6">
    <source>
        <dbReference type="SAM" id="SignalP"/>
    </source>
</evidence>
<evidence type="ECO:0000256" key="3">
    <source>
        <dbReference type="ARBA" id="ARBA00022630"/>
    </source>
</evidence>
<dbReference type="SUPFAM" id="SSF54373">
    <property type="entry name" value="FAD-linked reductases, C-terminal domain"/>
    <property type="match status" value="1"/>
</dbReference>
<dbReference type="Pfam" id="PF00732">
    <property type="entry name" value="GMC_oxred_N"/>
    <property type="match status" value="1"/>
</dbReference>
<dbReference type="PANTHER" id="PTHR11552:SF147">
    <property type="entry name" value="CHOLINE DEHYDROGENASE, MITOCHONDRIAL"/>
    <property type="match status" value="1"/>
</dbReference>
<dbReference type="InterPro" id="IPR012132">
    <property type="entry name" value="GMC_OxRdtase"/>
</dbReference>